<dbReference type="eggNOG" id="KOG1550">
    <property type="taxonomic scope" value="Eukaryota"/>
</dbReference>
<dbReference type="OrthoDB" id="272077at2759"/>
<dbReference type="VEuPathDB" id="AmoebaDB:NAEGRDRAFT_53456"/>
<dbReference type="Pfam" id="PF08238">
    <property type="entry name" value="Sel1"/>
    <property type="match status" value="8"/>
</dbReference>
<comment type="similarity">
    <text evidence="1">Belongs to the sel-1 family.</text>
</comment>
<dbReference type="SUPFAM" id="SSF81901">
    <property type="entry name" value="HCP-like"/>
    <property type="match status" value="2"/>
</dbReference>
<dbReference type="InterPro" id="IPR050767">
    <property type="entry name" value="Sel1_AlgK"/>
</dbReference>
<accession>D2VZB4</accession>
<keyword evidence="3" id="KW-1185">Reference proteome</keyword>
<dbReference type="InterPro" id="IPR011990">
    <property type="entry name" value="TPR-like_helical_dom_sf"/>
</dbReference>
<dbReference type="GeneID" id="8853618"/>
<dbReference type="PANTHER" id="PTHR11102">
    <property type="entry name" value="SEL-1-LIKE PROTEIN"/>
    <property type="match status" value="1"/>
</dbReference>
<sequence length="391" mass="44434">MKQQTFFKHLNSIISKSIKLPTTFPSIRKNYRTISATNSSLRVFSTASRICSTNNHDEITILQTNLKFEDELTFAERLITLRKKGDTVVIPPLIIDHIKQEAMNENPRALFNLGEFLVLGLGGRINHKEAFDCYLKSAKLGYNKGKHLVGYCYKEGLGVDIDYKKSMEWFVDAANSGIPLSAFEVASLYIAGQGCELNVMEALQWALKAASSVERDIPRAKEMVGKIYLFQKDYEKSLEWLTKASEYNLPESRHWLGWMYLNGTGVVQNYKKARELFELSQNSESCFRLGSIYEMGLGVPIDKEKALEWFTKAADMGHKSAQYMTGLILLENKEYSKAYEYLLKAANQNEANAMHLVGEMLRDGCKGVPKNASESERWLKKAEKAGYNLNY</sequence>
<dbReference type="EMBL" id="GG738914">
    <property type="protein sequence ID" value="EFC37816.1"/>
    <property type="molecule type" value="Genomic_DNA"/>
</dbReference>
<organism evidence="3">
    <name type="scientific">Naegleria gruberi</name>
    <name type="common">Amoeba</name>
    <dbReference type="NCBI Taxonomy" id="5762"/>
    <lineage>
        <taxon>Eukaryota</taxon>
        <taxon>Discoba</taxon>
        <taxon>Heterolobosea</taxon>
        <taxon>Tetramitia</taxon>
        <taxon>Eutetramitia</taxon>
        <taxon>Vahlkampfiidae</taxon>
        <taxon>Naegleria</taxon>
    </lineage>
</organism>
<reference evidence="2 3" key="1">
    <citation type="journal article" date="2010" name="Cell">
        <title>The genome of Naegleria gruberi illuminates early eukaryotic versatility.</title>
        <authorList>
            <person name="Fritz-Laylin L.K."/>
            <person name="Prochnik S.E."/>
            <person name="Ginger M.L."/>
            <person name="Dacks J.B."/>
            <person name="Carpenter M.L."/>
            <person name="Field M.C."/>
            <person name="Kuo A."/>
            <person name="Paredez A."/>
            <person name="Chapman J."/>
            <person name="Pham J."/>
            <person name="Shu S."/>
            <person name="Neupane R."/>
            <person name="Cipriano M."/>
            <person name="Mancuso J."/>
            <person name="Tu H."/>
            <person name="Salamov A."/>
            <person name="Lindquist E."/>
            <person name="Shapiro H."/>
            <person name="Lucas S."/>
            <person name="Grigoriev I.V."/>
            <person name="Cande W.Z."/>
            <person name="Fulton C."/>
            <person name="Rokhsar D.S."/>
            <person name="Dawson S.C."/>
        </authorList>
    </citation>
    <scope>NUCLEOTIDE SEQUENCE [LARGE SCALE GENOMIC DNA]</scope>
    <source>
        <strain evidence="2 3">NEG-M</strain>
    </source>
</reference>
<name>D2VZB4_NAEGR</name>
<dbReference type="PANTHER" id="PTHR11102:SF160">
    <property type="entry name" value="ERAD-ASSOCIATED E3 UBIQUITIN-PROTEIN LIGASE COMPONENT HRD3"/>
    <property type="match status" value="1"/>
</dbReference>
<dbReference type="GO" id="GO:0036503">
    <property type="term" value="P:ERAD pathway"/>
    <property type="evidence" value="ECO:0007669"/>
    <property type="project" value="TreeGrafter"/>
</dbReference>
<proteinExistence type="inferred from homology"/>
<dbReference type="GO" id="GO:0005789">
    <property type="term" value="C:endoplasmic reticulum membrane"/>
    <property type="evidence" value="ECO:0007669"/>
    <property type="project" value="TreeGrafter"/>
</dbReference>
<evidence type="ECO:0000256" key="1">
    <source>
        <dbReference type="ARBA" id="ARBA00038101"/>
    </source>
</evidence>
<dbReference type="RefSeq" id="XP_002670560.1">
    <property type="nucleotide sequence ID" value="XM_002670514.1"/>
</dbReference>
<gene>
    <name evidence="2" type="ORF">NAEGRDRAFT_53456</name>
</gene>
<dbReference type="Proteomes" id="UP000006671">
    <property type="component" value="Unassembled WGS sequence"/>
</dbReference>
<evidence type="ECO:0000313" key="2">
    <source>
        <dbReference type="EMBL" id="EFC37816.1"/>
    </source>
</evidence>
<dbReference type="OMA" id="NEANAMH"/>
<dbReference type="Gene3D" id="1.25.40.10">
    <property type="entry name" value="Tetratricopeptide repeat domain"/>
    <property type="match status" value="2"/>
</dbReference>
<dbReference type="SMART" id="SM00671">
    <property type="entry name" value="SEL1"/>
    <property type="match status" value="8"/>
</dbReference>
<dbReference type="AlphaFoldDB" id="D2VZB4"/>
<protein>
    <submittedName>
        <fullName evidence="2">Predicted protein</fullName>
    </submittedName>
</protein>
<dbReference type="InParanoid" id="D2VZB4"/>
<evidence type="ECO:0000313" key="3">
    <source>
        <dbReference type="Proteomes" id="UP000006671"/>
    </source>
</evidence>
<dbReference type="InterPro" id="IPR006597">
    <property type="entry name" value="Sel1-like"/>
</dbReference>
<dbReference type="KEGG" id="ngr:NAEGRDRAFT_53456"/>
<dbReference type="STRING" id="5762.D2VZB4"/>